<evidence type="ECO:0000259" key="2">
    <source>
        <dbReference type="Pfam" id="PF07687"/>
    </source>
</evidence>
<dbReference type="AlphaFoldDB" id="A0A845QJ69"/>
<dbReference type="Pfam" id="PF01546">
    <property type="entry name" value="Peptidase_M20"/>
    <property type="match status" value="1"/>
</dbReference>
<dbReference type="GO" id="GO:0071713">
    <property type="term" value="F:para-aminobenzoyl-glutamate hydrolase activity"/>
    <property type="evidence" value="ECO:0007669"/>
    <property type="project" value="TreeGrafter"/>
</dbReference>
<evidence type="ECO:0000313" key="4">
    <source>
        <dbReference type="Proteomes" id="UP000446866"/>
    </source>
</evidence>
<accession>A0A845QJ69</accession>
<keyword evidence="4" id="KW-1185">Reference proteome</keyword>
<dbReference type="CDD" id="cd03887">
    <property type="entry name" value="M20_Acy1L2"/>
    <property type="match status" value="1"/>
</dbReference>
<dbReference type="EMBL" id="QXWK01000012">
    <property type="protein sequence ID" value="NBH61504.1"/>
    <property type="molecule type" value="Genomic_DNA"/>
</dbReference>
<name>A0A845QJ69_9FIRM</name>
<dbReference type="SUPFAM" id="SSF55031">
    <property type="entry name" value="Bacterial exopeptidase dimerisation domain"/>
    <property type="match status" value="1"/>
</dbReference>
<dbReference type="InterPro" id="IPR017439">
    <property type="entry name" value="Amidohydrolase"/>
</dbReference>
<dbReference type="InterPro" id="IPR036264">
    <property type="entry name" value="Bact_exopeptidase_dim_dom"/>
</dbReference>
<dbReference type="Gene3D" id="3.40.630.10">
    <property type="entry name" value="Zn peptidases"/>
    <property type="match status" value="1"/>
</dbReference>
<dbReference type="InterPro" id="IPR002933">
    <property type="entry name" value="Peptidase_M20"/>
</dbReference>
<evidence type="ECO:0000256" key="1">
    <source>
        <dbReference type="PIRNR" id="PIRNR037226"/>
    </source>
</evidence>
<evidence type="ECO:0000313" key="3">
    <source>
        <dbReference type="EMBL" id="NBH61504.1"/>
    </source>
</evidence>
<proteinExistence type="inferred from homology"/>
<protein>
    <recommendedName>
        <fullName evidence="1">Peptidase M20 domain-containing protein 2</fullName>
    </recommendedName>
</protein>
<dbReference type="GO" id="GO:0005737">
    <property type="term" value="C:cytoplasm"/>
    <property type="evidence" value="ECO:0007669"/>
    <property type="project" value="TreeGrafter"/>
</dbReference>
<dbReference type="RefSeq" id="WP_160201786.1">
    <property type="nucleotide sequence ID" value="NZ_QXWK01000012.1"/>
</dbReference>
<dbReference type="GO" id="GO:0016805">
    <property type="term" value="F:dipeptidase activity"/>
    <property type="evidence" value="ECO:0007669"/>
    <property type="project" value="InterPro"/>
</dbReference>
<dbReference type="FunFam" id="3.30.70.360:FF:000004">
    <property type="entry name" value="Peptidase M20 domain-containing protein 2"/>
    <property type="match status" value="1"/>
</dbReference>
<sequence>MKTYTSLVRKTDEKIGLFHKELMALSDDLADHPEVGGQEYRTTEKMTALLREKGFTVTYPFAGLETAYKAVFGNNDHKYKIALLAEYDALPELGHACGHCLSGSISILAGIALSALQDDLDVDIHIIGTPDEEYNGGKPKMIRTGAFDDYDMAMMIHLYDANQVYTKLRALDTYTYYFHGKAAHASAAPWDGHNAFNACQLFFHAIDMLRQHVKTDIQIHGIIRNPGEAPNIVPEEVSAELYIRGFDRPYLNQVNKMIDDCAAGAAIATQTTWEKKATAERYDNLLILPFGNALLAETYEEMGLTLNGNPEELFGSSDCGNVSFVCPVFHPTLQVVDKGVPIHTREFADAMKTDRAHKALATGAGIICRHVIKMLADEENLKKLKTEFEEKKA</sequence>
<dbReference type="SUPFAM" id="SSF53187">
    <property type="entry name" value="Zn-dependent exopeptidases"/>
    <property type="match status" value="1"/>
</dbReference>
<dbReference type="Gene3D" id="3.30.70.360">
    <property type="match status" value="1"/>
</dbReference>
<organism evidence="3 4">
    <name type="scientific">Anaerotruncus colihominis</name>
    <dbReference type="NCBI Taxonomy" id="169435"/>
    <lineage>
        <taxon>Bacteria</taxon>
        <taxon>Bacillati</taxon>
        <taxon>Bacillota</taxon>
        <taxon>Clostridia</taxon>
        <taxon>Eubacteriales</taxon>
        <taxon>Oscillospiraceae</taxon>
        <taxon>Anaerotruncus</taxon>
    </lineage>
</organism>
<comment type="caution">
    <text evidence="3">The sequence shown here is derived from an EMBL/GenBank/DDBJ whole genome shotgun (WGS) entry which is preliminary data.</text>
</comment>
<dbReference type="InterPro" id="IPR052030">
    <property type="entry name" value="Peptidase_M20/M20A_hydrolases"/>
</dbReference>
<dbReference type="PANTHER" id="PTHR30575">
    <property type="entry name" value="PEPTIDASE M20"/>
    <property type="match status" value="1"/>
</dbReference>
<reference evidence="3 4" key="1">
    <citation type="submission" date="2018-08" db="EMBL/GenBank/DDBJ databases">
        <title>Murine metabolic-syndrome-specific gut microbial biobank.</title>
        <authorList>
            <person name="Liu C."/>
        </authorList>
    </citation>
    <scope>NUCLEOTIDE SEQUENCE [LARGE SCALE GENOMIC DNA]</scope>
    <source>
        <strain evidence="3 4">28</strain>
    </source>
</reference>
<dbReference type="NCBIfam" id="TIGR01891">
    <property type="entry name" value="amidohydrolases"/>
    <property type="match status" value="1"/>
</dbReference>
<comment type="similarity">
    <text evidence="1">Belongs to the peptidase M20A family.</text>
</comment>
<dbReference type="InterPro" id="IPR017144">
    <property type="entry name" value="Xaa-Arg_dipeptidase"/>
</dbReference>
<dbReference type="PIRSF" id="PIRSF037226">
    <property type="entry name" value="Amidohydrolase_ACY1L2_prd"/>
    <property type="match status" value="1"/>
</dbReference>
<dbReference type="GO" id="GO:0046657">
    <property type="term" value="P:folic acid catabolic process"/>
    <property type="evidence" value="ECO:0007669"/>
    <property type="project" value="TreeGrafter"/>
</dbReference>
<dbReference type="Pfam" id="PF07687">
    <property type="entry name" value="M20_dimer"/>
    <property type="match status" value="1"/>
</dbReference>
<dbReference type="Proteomes" id="UP000446866">
    <property type="component" value="Unassembled WGS sequence"/>
</dbReference>
<dbReference type="InterPro" id="IPR011650">
    <property type="entry name" value="Peptidase_M20_dimer"/>
</dbReference>
<dbReference type="PANTHER" id="PTHR30575:SF0">
    <property type="entry name" value="XAA-ARG DIPEPTIDASE"/>
    <property type="match status" value="1"/>
</dbReference>
<feature type="domain" description="Peptidase M20 dimerisation" evidence="2">
    <location>
        <begin position="169"/>
        <end position="244"/>
    </location>
</feature>
<gene>
    <name evidence="3" type="ORF">D0435_07555</name>
</gene>